<dbReference type="Proteomes" id="UP000228568">
    <property type="component" value="Unassembled WGS sequence"/>
</dbReference>
<keyword evidence="1" id="KW-0540">Nuclease</keyword>
<evidence type="ECO:0000313" key="8">
    <source>
        <dbReference type="Proteomes" id="UP000228568"/>
    </source>
</evidence>
<evidence type="ECO:0000256" key="1">
    <source>
        <dbReference type="ARBA" id="ARBA00022722"/>
    </source>
</evidence>
<dbReference type="AlphaFoldDB" id="A0A2M7V799"/>
<evidence type="ECO:0000256" key="3">
    <source>
        <dbReference type="ARBA" id="ARBA00022759"/>
    </source>
</evidence>
<keyword evidence="2" id="KW-0680">Restriction system</keyword>
<organism evidence="7 8">
    <name type="scientific">Candidatus Magasanikbacteria bacterium CG_4_10_14_0_2_um_filter_37_12</name>
    <dbReference type="NCBI Taxonomy" id="1974637"/>
    <lineage>
        <taxon>Bacteria</taxon>
        <taxon>Candidatus Magasanikiibacteriota</taxon>
    </lineage>
</organism>
<protein>
    <recommendedName>
        <fullName evidence="6">type II site-specific deoxyribonuclease</fullName>
        <ecNumber evidence="6">3.1.21.4</ecNumber>
    </recommendedName>
</protein>
<keyword evidence="3 7" id="KW-0255">Endonuclease</keyword>
<dbReference type="Pfam" id="PF09520">
    <property type="entry name" value="RE_TdeIII"/>
    <property type="match status" value="1"/>
</dbReference>
<keyword evidence="4" id="KW-0378">Hydrolase</keyword>
<evidence type="ECO:0000256" key="5">
    <source>
        <dbReference type="ARBA" id="ARBA00093760"/>
    </source>
</evidence>
<comment type="caution">
    <text evidence="7">The sequence shown here is derived from an EMBL/GenBank/DDBJ whole genome shotgun (WGS) entry which is preliminary data.</text>
</comment>
<proteinExistence type="predicted"/>
<dbReference type="EC" id="3.1.21.4" evidence="6"/>
<gene>
    <name evidence="7" type="ORF">COX81_03060</name>
</gene>
<dbReference type="InterPro" id="IPR019045">
    <property type="entry name" value="Restrct_endonuc_II_HinfI"/>
</dbReference>
<evidence type="ECO:0000256" key="6">
    <source>
        <dbReference type="ARBA" id="ARBA00093790"/>
    </source>
</evidence>
<dbReference type="EMBL" id="PFPK01000038">
    <property type="protein sequence ID" value="PIZ94589.1"/>
    <property type="molecule type" value="Genomic_DNA"/>
</dbReference>
<dbReference type="GO" id="GO:0003677">
    <property type="term" value="F:DNA binding"/>
    <property type="evidence" value="ECO:0007669"/>
    <property type="project" value="InterPro"/>
</dbReference>
<dbReference type="GO" id="GO:0009036">
    <property type="term" value="F:type II site-specific deoxyribonuclease activity"/>
    <property type="evidence" value="ECO:0007669"/>
    <property type="project" value="InterPro"/>
</dbReference>
<dbReference type="GO" id="GO:0009307">
    <property type="term" value="P:DNA restriction-modification system"/>
    <property type="evidence" value="ECO:0007669"/>
    <property type="project" value="InterPro"/>
</dbReference>
<accession>A0A2M7V799</accession>
<sequence length="238" mass="27789">MKIHNVFISALGSDIQYYSALVRSLDSSLGNMLEDMAINIAKLFYEVNKSVEGELYPEQTSKIAELLEGYKNTKNPLMPDLSHYEEIRKIKPGSKVITKRHVSDYYLIDRETNSHHLIELKIGGDLDNKKARSEKEAIFEQYAILANSLRNKNATIKCHFATAYNRFGEDKEWKQGRVLQFFSKDELLIGKDFWNFVCKSNDGYDLVLETYRNIFADMRFQRNMVEMSLWNRLNQYAI</sequence>
<evidence type="ECO:0000256" key="2">
    <source>
        <dbReference type="ARBA" id="ARBA00022747"/>
    </source>
</evidence>
<reference evidence="8" key="1">
    <citation type="submission" date="2017-09" db="EMBL/GenBank/DDBJ databases">
        <title>Depth-based differentiation of microbial function through sediment-hosted aquifers and enrichment of novel symbionts in the deep terrestrial subsurface.</title>
        <authorList>
            <person name="Probst A.J."/>
            <person name="Ladd B."/>
            <person name="Jarett J.K."/>
            <person name="Geller-Mcgrath D.E."/>
            <person name="Sieber C.M.K."/>
            <person name="Emerson J.B."/>
            <person name="Anantharaman K."/>
            <person name="Thomas B.C."/>
            <person name="Malmstrom R."/>
            <person name="Stieglmeier M."/>
            <person name="Klingl A."/>
            <person name="Woyke T."/>
            <person name="Ryan C.M."/>
            <person name="Banfield J.F."/>
        </authorList>
    </citation>
    <scope>NUCLEOTIDE SEQUENCE [LARGE SCALE GENOMIC DNA]</scope>
</reference>
<name>A0A2M7V799_9BACT</name>
<comment type="catalytic activity">
    <reaction evidence="5">
        <text>Endonucleolytic cleavage of DNA to give specific double-stranded fragments with terminal 5'-phosphates.</text>
        <dbReference type="EC" id="3.1.21.4"/>
    </reaction>
</comment>
<evidence type="ECO:0000256" key="4">
    <source>
        <dbReference type="ARBA" id="ARBA00022801"/>
    </source>
</evidence>
<evidence type="ECO:0000313" key="7">
    <source>
        <dbReference type="EMBL" id="PIZ94589.1"/>
    </source>
</evidence>